<dbReference type="Proteomes" id="UP000863257">
    <property type="component" value="Unassembled WGS sequence"/>
</dbReference>
<accession>A0A8H9MZB0</accession>
<evidence type="ECO:0000313" key="8">
    <source>
        <dbReference type="EMBL" id="HAS8538485.1"/>
    </source>
</evidence>
<feature type="transmembrane region" description="Helical" evidence="6">
    <location>
        <begin position="23"/>
        <end position="42"/>
    </location>
</feature>
<feature type="transmembrane region" description="Helical" evidence="6">
    <location>
        <begin position="106"/>
        <end position="125"/>
    </location>
</feature>
<feature type="transmembrane region" description="Helical" evidence="6">
    <location>
        <begin position="54"/>
        <end position="74"/>
    </location>
</feature>
<protein>
    <submittedName>
        <fullName evidence="8">RDD family protein</fullName>
    </submittedName>
</protein>
<evidence type="ECO:0000256" key="2">
    <source>
        <dbReference type="ARBA" id="ARBA00022475"/>
    </source>
</evidence>
<reference evidence="8" key="2">
    <citation type="submission" date="2019-01" db="EMBL/GenBank/DDBJ databases">
        <authorList>
            <consortium name="NCBI Pathogen Detection Project"/>
        </authorList>
    </citation>
    <scope>NUCLEOTIDE SEQUENCE</scope>
    <source>
        <strain evidence="8">BCW_3452</strain>
    </source>
</reference>
<dbReference type="Pfam" id="PF06271">
    <property type="entry name" value="RDD"/>
    <property type="match status" value="1"/>
</dbReference>
<dbReference type="AlphaFoldDB" id="A0A8H9MZB0"/>
<dbReference type="GO" id="GO:0005886">
    <property type="term" value="C:plasma membrane"/>
    <property type="evidence" value="ECO:0007669"/>
    <property type="project" value="UniProtKB-SubCell"/>
</dbReference>
<gene>
    <name evidence="8" type="ORF">I7730_01565</name>
</gene>
<dbReference type="EMBL" id="DACRBY010000001">
    <property type="protein sequence ID" value="HAS8538485.1"/>
    <property type="molecule type" value="Genomic_DNA"/>
</dbReference>
<proteinExistence type="predicted"/>
<evidence type="ECO:0000256" key="1">
    <source>
        <dbReference type="ARBA" id="ARBA00004651"/>
    </source>
</evidence>
<evidence type="ECO:0000256" key="5">
    <source>
        <dbReference type="ARBA" id="ARBA00023136"/>
    </source>
</evidence>
<feature type="domain" description="RDD" evidence="7">
    <location>
        <begin position="8"/>
        <end position="138"/>
    </location>
</feature>
<keyword evidence="2" id="KW-1003">Cell membrane</keyword>
<evidence type="ECO:0000256" key="3">
    <source>
        <dbReference type="ARBA" id="ARBA00022692"/>
    </source>
</evidence>
<comment type="caution">
    <text evidence="8">The sequence shown here is derived from an EMBL/GenBank/DDBJ whole genome shotgun (WGS) entry which is preliminary data.</text>
</comment>
<organism evidence="8">
    <name type="scientific">Vibrio vulnificus</name>
    <dbReference type="NCBI Taxonomy" id="672"/>
    <lineage>
        <taxon>Bacteria</taxon>
        <taxon>Pseudomonadati</taxon>
        <taxon>Pseudomonadota</taxon>
        <taxon>Gammaproteobacteria</taxon>
        <taxon>Vibrionales</taxon>
        <taxon>Vibrionaceae</taxon>
        <taxon>Vibrio</taxon>
    </lineage>
</organism>
<dbReference type="InterPro" id="IPR051791">
    <property type="entry name" value="Pra-immunoreactive"/>
</dbReference>
<keyword evidence="5 6" id="KW-0472">Membrane</keyword>
<evidence type="ECO:0000259" key="7">
    <source>
        <dbReference type="Pfam" id="PF06271"/>
    </source>
</evidence>
<keyword evidence="3 6" id="KW-0812">Transmembrane</keyword>
<evidence type="ECO:0000256" key="4">
    <source>
        <dbReference type="ARBA" id="ARBA00022989"/>
    </source>
</evidence>
<dbReference type="PANTHER" id="PTHR36115:SF4">
    <property type="entry name" value="MEMBRANE PROTEIN"/>
    <property type="match status" value="1"/>
</dbReference>
<name>A0A8H9MZB0_VIBVL</name>
<reference evidence="8" key="1">
    <citation type="journal article" date="2018" name="Genome Biol.">
        <title>SKESA: strategic k-mer extension for scrupulous assemblies.</title>
        <authorList>
            <person name="Souvorov A."/>
            <person name="Agarwala R."/>
            <person name="Lipman D.J."/>
        </authorList>
    </citation>
    <scope>NUCLEOTIDE SEQUENCE</scope>
    <source>
        <strain evidence="8">BCW_3452</strain>
    </source>
</reference>
<sequence>MTDSYIHYAGFGRRLVATILDTIFWVLVLIVIGAGIYGLSPITNIDTFSQKSKALQEIVSYVALLSITVLFWKYRSATPGKILVGIEVVEEGSLKPISAKRGVARYLMYYISALPLFLGFIWALFSKKKQCWHDMIAKTVVVKIK</sequence>
<dbReference type="PANTHER" id="PTHR36115">
    <property type="entry name" value="PROLINE-RICH ANTIGEN HOMOLOG-RELATED"/>
    <property type="match status" value="1"/>
</dbReference>
<evidence type="ECO:0000256" key="6">
    <source>
        <dbReference type="SAM" id="Phobius"/>
    </source>
</evidence>
<comment type="subcellular location">
    <subcellularLocation>
        <location evidence="1">Cell membrane</location>
        <topology evidence="1">Multi-pass membrane protein</topology>
    </subcellularLocation>
</comment>
<dbReference type="InterPro" id="IPR010432">
    <property type="entry name" value="RDD"/>
</dbReference>
<keyword evidence="4 6" id="KW-1133">Transmembrane helix</keyword>